<dbReference type="NCBIfam" id="NF002937">
    <property type="entry name" value="PRK03584.1"/>
    <property type="match status" value="1"/>
</dbReference>
<sequence>MTHGSNDAVVAGVATKRKTEEPLWKPQTPLATNTHKFREFINTKRGLALVSYEELYTWSVEHIELFWSDVWEYTRTKSSSDYTHTLESDKAMDEIPRWFVGASLNYAENALDGMAGSQRTALYSLGEGRSLVTTTFADLHNQVRLCVSAMRRAGVAAGDRVAGYIPNIAETVVAFLAAASIGAIWSSTSTDFGTTAVLDRFAQIRPKILISTDATCYNGKPHSHVEKLAVVSRGLPSLQRVIVVPFNDGSPADLSSVPNVCLWGDFLASADANARLEFEQLPFDHPLLILFSSGTTGKPKCIVHGAGGILLQHRKELQITQDLGPDDVLFYYTTTGWMMWNWLVGALTVGTAIVLYEGSPLTPEPGVLWTMVDQLGITAFGTSAKYIQSLEDVGYWPGEKHSLETLKAIYTTASPLKPDSFDFVYNHIKSNVCLSSITGGTDICSLFCGANTSLPVYRGEIQTRGLGMAVECWVGPNQSVLGQSGDMVCVKPFPCMPVYFWNDNGGKRYHSAYFERYPHVWYQGDFIFINDTTGGVEMLGRSDGTLNPAGVRFGSAELYNIVDTYPEVADSLVVAQRQGADERVVMFLQMADGYQFSTDIVGKIRTQIRTRLSPRHVPALVLPATTGVPYTPNGKKVEIAVKALISELYRVAQEEGVDVALRTVKADEKTTSTLANPKSLLQFYNMPELLK</sequence>
<dbReference type="EMBL" id="KZ303495">
    <property type="protein sequence ID" value="PIA17368.1"/>
    <property type="molecule type" value="Genomic_DNA"/>
</dbReference>
<feature type="domain" description="AMP-dependent synthetase/ligase" evidence="5">
    <location>
        <begin position="118"/>
        <end position="447"/>
    </location>
</feature>
<evidence type="ECO:0000313" key="7">
    <source>
        <dbReference type="EMBL" id="PIA17368.1"/>
    </source>
</evidence>
<feature type="domain" description="Acetyl-coenzyme A synthetase N-terminal" evidence="6">
    <location>
        <begin position="52"/>
        <end position="110"/>
    </location>
</feature>
<dbReference type="STRING" id="763665.A0A2G5BEC2"/>
<evidence type="ECO:0000256" key="2">
    <source>
        <dbReference type="ARBA" id="ARBA00022598"/>
    </source>
</evidence>
<keyword evidence="4" id="KW-0067">ATP-binding</keyword>
<dbReference type="InterPro" id="IPR042099">
    <property type="entry name" value="ANL_N_sf"/>
</dbReference>
<evidence type="ECO:0000259" key="6">
    <source>
        <dbReference type="Pfam" id="PF16177"/>
    </source>
</evidence>
<evidence type="ECO:0000256" key="3">
    <source>
        <dbReference type="ARBA" id="ARBA00022741"/>
    </source>
</evidence>
<dbReference type="AlphaFoldDB" id="A0A2G5BEC2"/>
<evidence type="ECO:0000259" key="5">
    <source>
        <dbReference type="Pfam" id="PF00501"/>
    </source>
</evidence>
<dbReference type="Gene3D" id="3.40.50.12780">
    <property type="entry name" value="N-terminal domain of ligase-like"/>
    <property type="match status" value="1"/>
</dbReference>
<gene>
    <name evidence="7" type="ORF">COEREDRAFT_7713</name>
</gene>
<dbReference type="Gene3D" id="3.30.300.30">
    <property type="match status" value="1"/>
</dbReference>
<proteinExistence type="inferred from homology"/>
<dbReference type="GO" id="GO:0030729">
    <property type="term" value="F:acetoacetate-CoA ligase activity"/>
    <property type="evidence" value="ECO:0007669"/>
    <property type="project" value="InterPro"/>
</dbReference>
<dbReference type="OrthoDB" id="10253869at2759"/>
<dbReference type="GO" id="GO:0006629">
    <property type="term" value="P:lipid metabolic process"/>
    <property type="evidence" value="ECO:0007669"/>
    <property type="project" value="InterPro"/>
</dbReference>
<dbReference type="SUPFAM" id="SSF56801">
    <property type="entry name" value="Acetyl-CoA synthetase-like"/>
    <property type="match status" value="1"/>
</dbReference>
<evidence type="ECO:0000256" key="4">
    <source>
        <dbReference type="ARBA" id="ARBA00022840"/>
    </source>
</evidence>
<comment type="similarity">
    <text evidence="1">Belongs to the ATP-dependent AMP-binding enzyme family.</text>
</comment>
<reference evidence="7 8" key="1">
    <citation type="journal article" date="2015" name="Genome Biol. Evol.">
        <title>Phylogenomic analyses indicate that early fungi evolved digesting cell walls of algal ancestors of land plants.</title>
        <authorList>
            <person name="Chang Y."/>
            <person name="Wang S."/>
            <person name="Sekimoto S."/>
            <person name="Aerts A.L."/>
            <person name="Choi C."/>
            <person name="Clum A."/>
            <person name="LaButti K.M."/>
            <person name="Lindquist E.A."/>
            <person name="Yee Ngan C."/>
            <person name="Ohm R.A."/>
            <person name="Salamov A.A."/>
            <person name="Grigoriev I.V."/>
            <person name="Spatafora J.W."/>
            <person name="Berbee M.L."/>
        </authorList>
    </citation>
    <scope>NUCLEOTIDE SEQUENCE [LARGE SCALE GENOMIC DNA]</scope>
    <source>
        <strain evidence="7 8">NRRL 1564</strain>
    </source>
</reference>
<keyword evidence="2 7" id="KW-0436">Ligase</keyword>
<evidence type="ECO:0000256" key="1">
    <source>
        <dbReference type="ARBA" id="ARBA00006432"/>
    </source>
</evidence>
<dbReference type="InterPro" id="IPR045851">
    <property type="entry name" value="AMP-bd_C_sf"/>
</dbReference>
<dbReference type="InterPro" id="IPR032387">
    <property type="entry name" value="ACAS_N"/>
</dbReference>
<dbReference type="NCBIfam" id="TIGR01217">
    <property type="entry name" value="ac_ac_CoA_syn"/>
    <property type="match status" value="1"/>
</dbReference>
<dbReference type="PANTHER" id="PTHR42921:SF1">
    <property type="entry name" value="ACETOACETYL-COA SYNTHETASE"/>
    <property type="match status" value="1"/>
</dbReference>
<organism evidence="7 8">
    <name type="scientific">Coemansia reversa (strain ATCC 12441 / NRRL 1564)</name>
    <dbReference type="NCBI Taxonomy" id="763665"/>
    <lineage>
        <taxon>Eukaryota</taxon>
        <taxon>Fungi</taxon>
        <taxon>Fungi incertae sedis</taxon>
        <taxon>Zoopagomycota</taxon>
        <taxon>Kickxellomycotina</taxon>
        <taxon>Kickxellomycetes</taxon>
        <taxon>Kickxellales</taxon>
        <taxon>Kickxellaceae</taxon>
        <taxon>Coemansia</taxon>
    </lineage>
</organism>
<keyword evidence="8" id="KW-1185">Reference proteome</keyword>
<dbReference type="Pfam" id="PF16177">
    <property type="entry name" value="ACAS_N"/>
    <property type="match status" value="1"/>
</dbReference>
<dbReference type="InterPro" id="IPR020845">
    <property type="entry name" value="AMP-binding_CS"/>
</dbReference>
<evidence type="ECO:0000313" key="8">
    <source>
        <dbReference type="Proteomes" id="UP000242474"/>
    </source>
</evidence>
<dbReference type="GO" id="GO:0005524">
    <property type="term" value="F:ATP binding"/>
    <property type="evidence" value="ECO:0007669"/>
    <property type="project" value="UniProtKB-KW"/>
</dbReference>
<accession>A0A2G5BEC2</accession>
<dbReference type="Pfam" id="PF00501">
    <property type="entry name" value="AMP-binding"/>
    <property type="match status" value="1"/>
</dbReference>
<dbReference type="InterPro" id="IPR000873">
    <property type="entry name" value="AMP-dep_synth/lig_dom"/>
</dbReference>
<dbReference type="PROSITE" id="PS00455">
    <property type="entry name" value="AMP_BINDING"/>
    <property type="match status" value="1"/>
</dbReference>
<protein>
    <submittedName>
        <fullName evidence="7">Acetoacetate-CoA ligase</fullName>
    </submittedName>
</protein>
<dbReference type="Proteomes" id="UP000242474">
    <property type="component" value="Unassembled WGS sequence"/>
</dbReference>
<dbReference type="PANTHER" id="PTHR42921">
    <property type="entry name" value="ACETOACETYL-COA SYNTHETASE"/>
    <property type="match status" value="1"/>
</dbReference>
<dbReference type="InterPro" id="IPR005914">
    <property type="entry name" value="Acac_CoA_synth"/>
</dbReference>
<name>A0A2G5BEC2_COERN</name>
<keyword evidence="3" id="KW-0547">Nucleotide-binding</keyword>